<feature type="coiled-coil region" evidence="7">
    <location>
        <begin position="714"/>
        <end position="741"/>
    </location>
</feature>
<comment type="subcellular location">
    <subcellularLocation>
        <location evidence="1">Golgi apparatus membrane</location>
        <topology evidence="1">Peripheral membrane protein</topology>
    </subcellularLocation>
</comment>
<feature type="compositionally biased region" description="Polar residues" evidence="8">
    <location>
        <begin position="862"/>
        <end position="871"/>
    </location>
</feature>
<evidence type="ECO:0000256" key="7">
    <source>
        <dbReference type="SAM" id="Coils"/>
    </source>
</evidence>
<evidence type="ECO:0000256" key="5">
    <source>
        <dbReference type="ARBA" id="ARBA00023054"/>
    </source>
</evidence>
<feature type="region of interest" description="Disordered" evidence="8">
    <location>
        <begin position="753"/>
        <end position="774"/>
    </location>
</feature>
<dbReference type="SUPFAM" id="SSF48371">
    <property type="entry name" value="ARM repeat"/>
    <property type="match status" value="1"/>
</dbReference>
<dbReference type="AlphaFoldDB" id="A0A9W8EBU9"/>
<feature type="compositionally biased region" description="Acidic residues" evidence="8">
    <location>
        <begin position="829"/>
        <end position="851"/>
    </location>
</feature>
<evidence type="ECO:0000259" key="9">
    <source>
        <dbReference type="Pfam" id="PF04869"/>
    </source>
</evidence>
<dbReference type="PROSITE" id="PS50176">
    <property type="entry name" value="ARM_REPEAT"/>
    <property type="match status" value="1"/>
</dbReference>
<dbReference type="InterPro" id="IPR006953">
    <property type="entry name" value="Vesicle_Uso1_P115_head"/>
</dbReference>
<dbReference type="InterPro" id="IPR024095">
    <property type="entry name" value="Vesicle_P115"/>
</dbReference>
<comment type="caution">
    <text evidence="11">The sequence shown here is derived from an EMBL/GenBank/DDBJ whole genome shotgun (WGS) entry which is preliminary data.</text>
</comment>
<dbReference type="Pfam" id="PF04869">
    <property type="entry name" value="Uso1_p115_head"/>
    <property type="match status" value="1"/>
</dbReference>
<feature type="compositionally biased region" description="Polar residues" evidence="8">
    <location>
        <begin position="762"/>
        <end position="774"/>
    </location>
</feature>
<keyword evidence="12" id="KW-1185">Reference proteome</keyword>
<evidence type="ECO:0000256" key="8">
    <source>
        <dbReference type="SAM" id="MobiDB-lite"/>
    </source>
</evidence>
<evidence type="ECO:0000256" key="6">
    <source>
        <dbReference type="PROSITE-ProRule" id="PRU00259"/>
    </source>
</evidence>
<dbReference type="InterPro" id="IPR000225">
    <property type="entry name" value="Armadillo"/>
</dbReference>
<feature type="repeat" description="ARM" evidence="6">
    <location>
        <begin position="62"/>
        <end position="99"/>
    </location>
</feature>
<dbReference type="SMART" id="SM00185">
    <property type="entry name" value="ARM"/>
    <property type="match status" value="5"/>
</dbReference>
<dbReference type="GO" id="GO:0005795">
    <property type="term" value="C:Golgi stack"/>
    <property type="evidence" value="ECO:0007669"/>
    <property type="project" value="TreeGrafter"/>
</dbReference>
<dbReference type="GO" id="GO:0012507">
    <property type="term" value="C:ER to Golgi transport vesicle membrane"/>
    <property type="evidence" value="ECO:0007669"/>
    <property type="project" value="TreeGrafter"/>
</dbReference>
<dbReference type="Proteomes" id="UP001151582">
    <property type="component" value="Unassembled WGS sequence"/>
</dbReference>
<keyword evidence="11" id="KW-0489">Methyltransferase</keyword>
<feature type="region of interest" description="Disordered" evidence="8">
    <location>
        <begin position="672"/>
        <end position="709"/>
    </location>
</feature>
<evidence type="ECO:0000313" key="12">
    <source>
        <dbReference type="Proteomes" id="UP001151582"/>
    </source>
</evidence>
<dbReference type="EMBL" id="JANBQB010000359">
    <property type="protein sequence ID" value="KAJ1977303.1"/>
    <property type="molecule type" value="Genomic_DNA"/>
</dbReference>
<feature type="domain" description="Vesicle tethering protein Uso1/P115-like head" evidence="9">
    <location>
        <begin position="347"/>
        <end position="670"/>
    </location>
</feature>
<dbReference type="PANTHER" id="PTHR10013:SF0">
    <property type="entry name" value="GENERAL VESICULAR TRANSPORT FACTOR P115"/>
    <property type="match status" value="1"/>
</dbReference>
<dbReference type="InterPro" id="IPR016024">
    <property type="entry name" value="ARM-type_fold"/>
</dbReference>
<evidence type="ECO:0000259" key="10">
    <source>
        <dbReference type="Pfam" id="PF04871"/>
    </source>
</evidence>
<dbReference type="InterPro" id="IPR011989">
    <property type="entry name" value="ARM-like"/>
</dbReference>
<proteinExistence type="inferred from homology"/>
<evidence type="ECO:0000313" key="11">
    <source>
        <dbReference type="EMBL" id="KAJ1977303.1"/>
    </source>
</evidence>
<dbReference type="GO" id="GO:0000139">
    <property type="term" value="C:Golgi membrane"/>
    <property type="evidence" value="ECO:0007669"/>
    <property type="project" value="UniProtKB-SubCell"/>
</dbReference>
<dbReference type="InterPro" id="IPR006955">
    <property type="entry name" value="Uso1_p115_C"/>
</dbReference>
<evidence type="ECO:0000256" key="4">
    <source>
        <dbReference type="ARBA" id="ARBA00023034"/>
    </source>
</evidence>
<gene>
    <name evidence="11" type="primary">USO1</name>
    <name evidence="11" type="ORF">H4R34_003634</name>
</gene>
<keyword evidence="5 7" id="KW-0175">Coiled coil</keyword>
<dbReference type="Pfam" id="PF04871">
    <property type="entry name" value="Uso1_p115_C"/>
    <property type="match status" value="1"/>
</dbReference>
<evidence type="ECO:0000256" key="2">
    <source>
        <dbReference type="ARBA" id="ARBA00006960"/>
    </source>
</evidence>
<dbReference type="GO" id="GO:0032259">
    <property type="term" value="P:methylation"/>
    <property type="evidence" value="ECO:0007669"/>
    <property type="project" value="UniProtKB-KW"/>
</dbReference>
<comment type="similarity">
    <text evidence="2">Belongs to the VDP/USO1/EDE1 family.</text>
</comment>
<organism evidence="11 12">
    <name type="scientific">Dimargaris verticillata</name>
    <dbReference type="NCBI Taxonomy" id="2761393"/>
    <lineage>
        <taxon>Eukaryota</taxon>
        <taxon>Fungi</taxon>
        <taxon>Fungi incertae sedis</taxon>
        <taxon>Zoopagomycota</taxon>
        <taxon>Kickxellomycotina</taxon>
        <taxon>Dimargaritomycetes</taxon>
        <taxon>Dimargaritales</taxon>
        <taxon>Dimargaritaceae</taxon>
        <taxon>Dimargaris</taxon>
    </lineage>
</organism>
<name>A0A9W8EBU9_9FUNG</name>
<dbReference type="GO" id="GO:0006886">
    <property type="term" value="P:intracellular protein transport"/>
    <property type="evidence" value="ECO:0007669"/>
    <property type="project" value="InterPro"/>
</dbReference>
<dbReference type="GO" id="GO:0006888">
    <property type="term" value="P:endoplasmic reticulum to Golgi vesicle-mediated transport"/>
    <property type="evidence" value="ECO:0007669"/>
    <property type="project" value="TreeGrafter"/>
</dbReference>
<keyword evidence="4" id="KW-0333">Golgi apparatus</keyword>
<protein>
    <recommendedName>
        <fullName evidence="3">General vesicular transport factor p115</fullName>
    </recommendedName>
</protein>
<dbReference type="GO" id="GO:0048280">
    <property type="term" value="P:vesicle fusion with Golgi apparatus"/>
    <property type="evidence" value="ECO:0007669"/>
    <property type="project" value="InterPro"/>
</dbReference>
<keyword evidence="11" id="KW-0808">Transferase</keyword>
<evidence type="ECO:0000256" key="3">
    <source>
        <dbReference type="ARBA" id="ARBA00018243"/>
    </source>
</evidence>
<reference evidence="11" key="1">
    <citation type="submission" date="2022-07" db="EMBL/GenBank/DDBJ databases">
        <title>Phylogenomic reconstructions and comparative analyses of Kickxellomycotina fungi.</title>
        <authorList>
            <person name="Reynolds N.K."/>
            <person name="Stajich J.E."/>
            <person name="Barry K."/>
            <person name="Grigoriev I.V."/>
            <person name="Crous P."/>
            <person name="Smith M.E."/>
        </authorList>
    </citation>
    <scope>NUCLEOTIDE SEQUENCE</scope>
    <source>
        <strain evidence="11">RSA 567</strain>
    </source>
</reference>
<dbReference type="GO" id="GO:0008168">
    <property type="term" value="F:methyltransferase activity"/>
    <property type="evidence" value="ECO:0007669"/>
    <property type="project" value="UniProtKB-KW"/>
</dbReference>
<feature type="compositionally biased region" description="Polar residues" evidence="8">
    <location>
        <begin position="687"/>
        <end position="701"/>
    </location>
</feature>
<dbReference type="Gene3D" id="1.25.10.10">
    <property type="entry name" value="Leucine-rich Repeat Variant"/>
    <property type="match status" value="1"/>
</dbReference>
<accession>A0A9W8EBU9</accession>
<sequence>MDFFSKGYSVLVGDRGQEQSPTETIQRLADRAAHATLMEDRRAAVLSLKGLSREYKAGVGHAALDALLTLLDQDKEDPGIVKPILETLHNLCTHDPRDEPATLGAEFSAKVLENQANVEALLDIMVQTDFYVRFNAVQLLGTLLASHPTPLQDAILVLPLGVGRLMDLLDDHRDIIRNEALLLLITLSQDHDDIQKIVAFQGAFDRLLDIMTAEGGIRGGIIVQDCIQLLHNLLRYNVSNQNFFRETSCIQRLPVLLSTEVDNANTQPYEEEESFAWSEQAAANAAYLLDMVRLLIVPGNLNTKANQDAIYQCDMFAPLVQLSLAPDTPSAVKAQALYALGDIVRANHTNQDVFMRITITVVPDNAAEDDTKLIPEPVIVSIVNIAVGANRAGGALPTPYAVRSAATYLCLSYIYDNPDTQLALVSTLTPPPSDNPNSVLHGSARSAGSLLIEALLPGDETAAENPFCTWYAAVILGHLLAGHPTCKQLALKVSFGEPERGEDPVSLMQELTQALIHAVEKKLDSRVAIGLLTLLCRWLNDSPTSVAQFLEESTNVHFLIEEVTKASGTNNDPVVQGLLALLLTLIYQYNDEPCGGLSRHDLQPILHQRIGIDTIRNRLNRMRDSKAFQDPSFSLKPTAFHPTSHLPELYFDQGFVDFVRSNIDGWQRALSTSPAKVAQARSPQPAAKSSPSIAEMTSSDNAGASAGTGAVVGAEEHRAAIAALEQTVQTQMAEIQALTTQMQSMVVAPAEASAPDIKAKESSTGSNDAPSSPAWSTKVAELEQQLCEQQEKLAALEKEQEDLLVYLVEQETQCKQYRARLRELGEDIPLSDEDDDDGEGGEDETNDDDADTTTMIVALEPKSTSTPSPKVTPNHFV</sequence>
<dbReference type="OrthoDB" id="198977at2759"/>
<dbReference type="PANTHER" id="PTHR10013">
    <property type="entry name" value="GENERAL VESICULAR TRANSPORT FACTOR P115"/>
    <property type="match status" value="1"/>
</dbReference>
<dbReference type="GO" id="GO:0005783">
    <property type="term" value="C:endoplasmic reticulum"/>
    <property type="evidence" value="ECO:0007669"/>
    <property type="project" value="TreeGrafter"/>
</dbReference>
<evidence type="ECO:0000256" key="1">
    <source>
        <dbReference type="ARBA" id="ARBA00004395"/>
    </source>
</evidence>
<feature type="region of interest" description="Disordered" evidence="8">
    <location>
        <begin position="825"/>
        <end position="877"/>
    </location>
</feature>
<dbReference type="GO" id="GO:0048211">
    <property type="term" value="P:Golgi vesicle docking"/>
    <property type="evidence" value="ECO:0007669"/>
    <property type="project" value="TreeGrafter"/>
</dbReference>
<feature type="domain" description="Uso1/p115-like vesicle tethering protein C-terminal" evidence="10">
    <location>
        <begin position="716"/>
        <end position="844"/>
    </location>
</feature>